<proteinExistence type="inferred from homology"/>
<evidence type="ECO:0000256" key="3">
    <source>
        <dbReference type="ARBA" id="ARBA00022801"/>
    </source>
</evidence>
<keyword evidence="2" id="KW-0479">Metal-binding</keyword>
<feature type="signal peptide" evidence="7">
    <location>
        <begin position="1"/>
        <end position="20"/>
    </location>
</feature>
<keyword evidence="3 6" id="KW-0378">Hydrolase</keyword>
<evidence type="ECO:0000256" key="4">
    <source>
        <dbReference type="ARBA" id="ARBA00022833"/>
    </source>
</evidence>
<dbReference type="PANTHER" id="PTHR22726:SF24">
    <property type="entry name" value="M48 FAMILY METALLOPEPTIDASE"/>
    <property type="match status" value="1"/>
</dbReference>
<evidence type="ECO:0000313" key="10">
    <source>
        <dbReference type="Proteomes" id="UP000245125"/>
    </source>
</evidence>
<keyword evidence="4 6" id="KW-0862">Zinc</keyword>
<dbReference type="GO" id="GO:0016020">
    <property type="term" value="C:membrane"/>
    <property type="evidence" value="ECO:0007669"/>
    <property type="project" value="TreeGrafter"/>
</dbReference>
<evidence type="ECO:0000313" key="9">
    <source>
        <dbReference type="EMBL" id="SPQ01392.1"/>
    </source>
</evidence>
<keyword evidence="10" id="KW-1185">Reference proteome</keyword>
<dbReference type="PROSITE" id="PS51257">
    <property type="entry name" value="PROKAR_LIPOPROTEIN"/>
    <property type="match status" value="1"/>
</dbReference>
<evidence type="ECO:0000256" key="1">
    <source>
        <dbReference type="ARBA" id="ARBA00022670"/>
    </source>
</evidence>
<evidence type="ECO:0000256" key="6">
    <source>
        <dbReference type="RuleBase" id="RU003983"/>
    </source>
</evidence>
<dbReference type="PANTHER" id="PTHR22726">
    <property type="entry name" value="METALLOENDOPEPTIDASE OMA1"/>
    <property type="match status" value="1"/>
</dbReference>
<dbReference type="InterPro" id="IPR001915">
    <property type="entry name" value="Peptidase_M48"/>
</dbReference>
<keyword evidence="1 6" id="KW-0645">Protease</keyword>
<dbReference type="OrthoDB" id="9810445at2"/>
<gene>
    <name evidence="9" type="ORF">NBG4_520019</name>
</gene>
<dbReference type="Pfam" id="PF01435">
    <property type="entry name" value="Peptidase_M48"/>
    <property type="match status" value="1"/>
</dbReference>
<sequence>MKKFFLFLLAVNLLILSCQTVPITGRQQLSIVPSETVMGMSLQEYDTFLKKHKVITNTRESDMVGRVGARIERAVEKYLSEHNMSDSLKGYKWEFNLVEDNAINAWCMPGGKVVVYTGILPLAKGEEGLAVVMGHEISHAIAKHGDERLSQGLVTQMGGIALATALSQKSEETRGLFLTAFGVGTQVGILLPYSRVQESEADRLGLIFMAMAGYDPREAVDFWKRMESAKKGASVPEFLSTHPADKRRIEDIEKLLPEAMRYYQK</sequence>
<dbReference type="InterPro" id="IPR051156">
    <property type="entry name" value="Mito/Outer_Membr_Metalloprot"/>
</dbReference>
<dbReference type="Proteomes" id="UP000245125">
    <property type="component" value="Unassembled WGS sequence"/>
</dbReference>
<evidence type="ECO:0000259" key="8">
    <source>
        <dbReference type="Pfam" id="PF01435"/>
    </source>
</evidence>
<reference evidence="10" key="1">
    <citation type="submission" date="2018-03" db="EMBL/GenBank/DDBJ databases">
        <authorList>
            <person name="Zecchin S."/>
        </authorList>
    </citation>
    <scope>NUCLEOTIDE SEQUENCE [LARGE SCALE GENOMIC DNA]</scope>
</reference>
<evidence type="ECO:0000256" key="5">
    <source>
        <dbReference type="ARBA" id="ARBA00023049"/>
    </source>
</evidence>
<keyword evidence="5 6" id="KW-0482">Metalloprotease</keyword>
<evidence type="ECO:0000256" key="7">
    <source>
        <dbReference type="SAM" id="SignalP"/>
    </source>
</evidence>
<organism evidence="9 10">
    <name type="scientific">Candidatus Sulfobium mesophilum</name>
    <dbReference type="NCBI Taxonomy" id="2016548"/>
    <lineage>
        <taxon>Bacteria</taxon>
        <taxon>Pseudomonadati</taxon>
        <taxon>Nitrospirota</taxon>
        <taxon>Nitrospiria</taxon>
        <taxon>Nitrospirales</taxon>
        <taxon>Nitrospiraceae</taxon>
        <taxon>Candidatus Sulfobium</taxon>
    </lineage>
</organism>
<feature type="domain" description="Peptidase M48" evidence="8">
    <location>
        <begin position="69"/>
        <end position="254"/>
    </location>
</feature>
<name>A0A2U3QJ05_9BACT</name>
<feature type="chain" id="PRO_5015427999" evidence="7">
    <location>
        <begin position="21"/>
        <end position="265"/>
    </location>
</feature>
<keyword evidence="7" id="KW-0732">Signal</keyword>
<comment type="cofactor">
    <cofactor evidence="6">
        <name>Zn(2+)</name>
        <dbReference type="ChEBI" id="CHEBI:29105"/>
    </cofactor>
    <text evidence="6">Binds 1 zinc ion per subunit.</text>
</comment>
<dbReference type="GO" id="GO:0051603">
    <property type="term" value="P:proteolysis involved in protein catabolic process"/>
    <property type="evidence" value="ECO:0007669"/>
    <property type="project" value="TreeGrafter"/>
</dbReference>
<evidence type="ECO:0000256" key="2">
    <source>
        <dbReference type="ARBA" id="ARBA00022723"/>
    </source>
</evidence>
<dbReference type="GO" id="GO:0046872">
    <property type="term" value="F:metal ion binding"/>
    <property type="evidence" value="ECO:0007669"/>
    <property type="project" value="UniProtKB-KW"/>
</dbReference>
<dbReference type="CDD" id="cd07331">
    <property type="entry name" value="M48C_Oma1_like"/>
    <property type="match status" value="1"/>
</dbReference>
<protein>
    <submittedName>
        <fullName evidence="9">Peptidase M48 Ste24p</fullName>
    </submittedName>
</protein>
<dbReference type="Gene3D" id="3.30.2010.10">
    <property type="entry name" value="Metalloproteases ('zincins'), catalytic domain"/>
    <property type="match status" value="1"/>
</dbReference>
<dbReference type="EMBL" id="OUUY01000100">
    <property type="protein sequence ID" value="SPQ01392.1"/>
    <property type="molecule type" value="Genomic_DNA"/>
</dbReference>
<comment type="similarity">
    <text evidence="6">Belongs to the peptidase M48 family.</text>
</comment>
<accession>A0A2U3QJ05</accession>
<dbReference type="GO" id="GO:0004222">
    <property type="term" value="F:metalloendopeptidase activity"/>
    <property type="evidence" value="ECO:0007669"/>
    <property type="project" value="InterPro"/>
</dbReference>
<dbReference type="AlphaFoldDB" id="A0A2U3QJ05"/>